<dbReference type="Proteomes" id="UP000275078">
    <property type="component" value="Unassembled WGS sequence"/>
</dbReference>
<evidence type="ECO:0000256" key="1">
    <source>
        <dbReference type="SAM" id="MobiDB-lite"/>
    </source>
</evidence>
<dbReference type="STRING" id="1160509.A0A3N4H976"/>
<dbReference type="EMBL" id="ML120252">
    <property type="protein sequence ID" value="RPA70567.1"/>
    <property type="molecule type" value="Genomic_DNA"/>
</dbReference>
<evidence type="ECO:0000313" key="2">
    <source>
        <dbReference type="EMBL" id="RPA70567.1"/>
    </source>
</evidence>
<gene>
    <name evidence="2" type="ORF">BJ508DRAFT_337059</name>
</gene>
<feature type="region of interest" description="Disordered" evidence="1">
    <location>
        <begin position="1"/>
        <end position="20"/>
    </location>
</feature>
<evidence type="ECO:0000313" key="3">
    <source>
        <dbReference type="Proteomes" id="UP000275078"/>
    </source>
</evidence>
<organism evidence="2 3">
    <name type="scientific">Ascobolus immersus RN42</name>
    <dbReference type="NCBI Taxonomy" id="1160509"/>
    <lineage>
        <taxon>Eukaryota</taxon>
        <taxon>Fungi</taxon>
        <taxon>Dikarya</taxon>
        <taxon>Ascomycota</taxon>
        <taxon>Pezizomycotina</taxon>
        <taxon>Pezizomycetes</taxon>
        <taxon>Pezizales</taxon>
        <taxon>Ascobolaceae</taxon>
        <taxon>Ascobolus</taxon>
    </lineage>
</organism>
<accession>A0A3N4H976</accession>
<dbReference type="AlphaFoldDB" id="A0A3N4H976"/>
<keyword evidence="3" id="KW-1185">Reference proteome</keyword>
<name>A0A3N4H976_ASCIM</name>
<protein>
    <submittedName>
        <fullName evidence="2">Uncharacterized protein</fullName>
    </submittedName>
</protein>
<sequence>MADQEDHSGRKAPPPDPFLEDTAITTWRRLPTDGQPNPVIPRLYAPPANINAGYIDPLCKRYNYRPAKGESKEQIQQLVIQQLIQHSLFTESPCVTGIPEEQQTRVAIVPQRSGTAAHISLKFPSIALFEKAINFQLHLREQNIPASGSGHPIDKHLIRFSLSDLSHCSTDEASKALIAAAEHGSRVKVLDV</sequence>
<proteinExistence type="predicted"/>
<reference evidence="2 3" key="1">
    <citation type="journal article" date="2018" name="Nat. Ecol. Evol.">
        <title>Pezizomycetes genomes reveal the molecular basis of ectomycorrhizal truffle lifestyle.</title>
        <authorList>
            <person name="Murat C."/>
            <person name="Payen T."/>
            <person name="Noel B."/>
            <person name="Kuo A."/>
            <person name="Morin E."/>
            <person name="Chen J."/>
            <person name="Kohler A."/>
            <person name="Krizsan K."/>
            <person name="Balestrini R."/>
            <person name="Da Silva C."/>
            <person name="Montanini B."/>
            <person name="Hainaut M."/>
            <person name="Levati E."/>
            <person name="Barry K.W."/>
            <person name="Belfiori B."/>
            <person name="Cichocki N."/>
            <person name="Clum A."/>
            <person name="Dockter R.B."/>
            <person name="Fauchery L."/>
            <person name="Guy J."/>
            <person name="Iotti M."/>
            <person name="Le Tacon F."/>
            <person name="Lindquist E.A."/>
            <person name="Lipzen A."/>
            <person name="Malagnac F."/>
            <person name="Mello A."/>
            <person name="Molinier V."/>
            <person name="Miyauchi S."/>
            <person name="Poulain J."/>
            <person name="Riccioni C."/>
            <person name="Rubini A."/>
            <person name="Sitrit Y."/>
            <person name="Splivallo R."/>
            <person name="Traeger S."/>
            <person name="Wang M."/>
            <person name="Zifcakova L."/>
            <person name="Wipf D."/>
            <person name="Zambonelli A."/>
            <person name="Paolocci F."/>
            <person name="Nowrousian M."/>
            <person name="Ottonello S."/>
            <person name="Baldrian P."/>
            <person name="Spatafora J.W."/>
            <person name="Henrissat B."/>
            <person name="Nagy L.G."/>
            <person name="Aury J.M."/>
            <person name="Wincker P."/>
            <person name="Grigoriev I.V."/>
            <person name="Bonfante P."/>
            <person name="Martin F.M."/>
        </authorList>
    </citation>
    <scope>NUCLEOTIDE SEQUENCE [LARGE SCALE GENOMIC DNA]</scope>
    <source>
        <strain evidence="2 3">RN42</strain>
    </source>
</reference>